<dbReference type="PANTHER" id="PTHR33867">
    <property type="entry name" value="RIBOSOME MATURATION FACTOR RIMP"/>
    <property type="match status" value="1"/>
</dbReference>
<dbReference type="Pfam" id="PF02576">
    <property type="entry name" value="RimP_N"/>
    <property type="match status" value="1"/>
</dbReference>
<name>A0A1S1RDE8_9ACTN</name>
<comment type="similarity">
    <text evidence="3">Belongs to the RimP family.</text>
</comment>
<dbReference type="EMBL" id="MBLM01000025">
    <property type="protein sequence ID" value="OHV44066.1"/>
    <property type="molecule type" value="Genomic_DNA"/>
</dbReference>
<gene>
    <name evidence="3" type="primary">rimP</name>
    <name evidence="6" type="ORF">CC117_10355</name>
</gene>
<feature type="region of interest" description="Disordered" evidence="4">
    <location>
        <begin position="205"/>
        <end position="277"/>
    </location>
</feature>
<dbReference type="HAMAP" id="MF_01077">
    <property type="entry name" value="RimP"/>
    <property type="match status" value="1"/>
</dbReference>
<evidence type="ECO:0000313" key="7">
    <source>
        <dbReference type="Proteomes" id="UP000179627"/>
    </source>
</evidence>
<dbReference type="Gene3D" id="3.30.300.70">
    <property type="entry name" value="RimP-like superfamily, N-terminal"/>
    <property type="match status" value="1"/>
</dbReference>
<protein>
    <recommendedName>
        <fullName evidence="3">Ribosome maturation factor RimP</fullName>
    </recommendedName>
</protein>
<comment type="subcellular location">
    <subcellularLocation>
        <location evidence="3">Cytoplasm</location>
    </subcellularLocation>
</comment>
<dbReference type="GO" id="GO:0000028">
    <property type="term" value="P:ribosomal small subunit assembly"/>
    <property type="evidence" value="ECO:0007669"/>
    <property type="project" value="TreeGrafter"/>
</dbReference>
<dbReference type="RefSeq" id="WP_071082542.1">
    <property type="nucleotide sequence ID" value="NZ_MBLM01000025.1"/>
</dbReference>
<dbReference type="GO" id="GO:0006412">
    <property type="term" value="P:translation"/>
    <property type="evidence" value="ECO:0007669"/>
    <property type="project" value="TreeGrafter"/>
</dbReference>
<dbReference type="GO" id="GO:0005829">
    <property type="term" value="C:cytosol"/>
    <property type="evidence" value="ECO:0007669"/>
    <property type="project" value="TreeGrafter"/>
</dbReference>
<dbReference type="NCBIfam" id="NF000930">
    <property type="entry name" value="PRK00092.2-2"/>
    <property type="match status" value="1"/>
</dbReference>
<evidence type="ECO:0000256" key="1">
    <source>
        <dbReference type="ARBA" id="ARBA00022490"/>
    </source>
</evidence>
<keyword evidence="2 3" id="KW-0690">Ribosome biogenesis</keyword>
<organism evidence="6 7">
    <name type="scientific">Parafrankia colletiae</name>
    <dbReference type="NCBI Taxonomy" id="573497"/>
    <lineage>
        <taxon>Bacteria</taxon>
        <taxon>Bacillati</taxon>
        <taxon>Actinomycetota</taxon>
        <taxon>Actinomycetes</taxon>
        <taxon>Frankiales</taxon>
        <taxon>Frankiaceae</taxon>
        <taxon>Parafrankia</taxon>
    </lineage>
</organism>
<feature type="domain" description="Ribosome maturation factor RimP N-terminal" evidence="5">
    <location>
        <begin position="51"/>
        <end position="128"/>
    </location>
</feature>
<evidence type="ECO:0000256" key="2">
    <source>
        <dbReference type="ARBA" id="ARBA00022517"/>
    </source>
</evidence>
<proteinExistence type="inferred from homology"/>
<dbReference type="InterPro" id="IPR028989">
    <property type="entry name" value="RimP_N"/>
</dbReference>
<evidence type="ECO:0000256" key="4">
    <source>
        <dbReference type="SAM" id="MobiDB-lite"/>
    </source>
</evidence>
<evidence type="ECO:0000256" key="3">
    <source>
        <dbReference type="HAMAP-Rule" id="MF_01077"/>
    </source>
</evidence>
<dbReference type="AlphaFoldDB" id="A0A1S1RDE8"/>
<reference evidence="7" key="1">
    <citation type="submission" date="2016-07" db="EMBL/GenBank/DDBJ databases">
        <title>Sequence Frankia sp. strain CcI1.17.</title>
        <authorList>
            <person name="Ghodhbane-Gtari F."/>
            <person name="Swanson E."/>
            <person name="Gueddou A."/>
            <person name="Morris K."/>
            <person name="Hezbri K."/>
            <person name="Ktari A."/>
            <person name="Nouioui I."/>
            <person name="Abebe-Akele F."/>
            <person name="Simpson S."/>
            <person name="Thomas K."/>
            <person name="Gtari M."/>
            <person name="Tisa L.S."/>
            <person name="Hurst S."/>
        </authorList>
    </citation>
    <scope>NUCLEOTIDE SEQUENCE [LARGE SCALE GENOMIC DNA]</scope>
    <source>
        <strain evidence="7">Cc1.17</strain>
    </source>
</reference>
<keyword evidence="7" id="KW-1185">Reference proteome</keyword>
<feature type="compositionally biased region" description="Acidic residues" evidence="4">
    <location>
        <begin position="228"/>
        <end position="265"/>
    </location>
</feature>
<feature type="compositionally biased region" description="Low complexity" evidence="4">
    <location>
        <begin position="218"/>
        <end position="227"/>
    </location>
</feature>
<dbReference type="InterPro" id="IPR003728">
    <property type="entry name" value="Ribosome_maturation_RimP"/>
</dbReference>
<comment type="caution">
    <text evidence="6">The sequence shown here is derived from an EMBL/GenBank/DDBJ whole genome shotgun (WGS) entry which is preliminary data.</text>
</comment>
<evidence type="ECO:0000313" key="6">
    <source>
        <dbReference type="EMBL" id="OHV44066.1"/>
    </source>
</evidence>
<feature type="region of interest" description="Disordered" evidence="4">
    <location>
        <begin position="1"/>
        <end position="35"/>
    </location>
</feature>
<feature type="region of interest" description="Disordered" evidence="4">
    <location>
        <begin position="289"/>
        <end position="322"/>
    </location>
</feature>
<comment type="function">
    <text evidence="3">Required for maturation of 30S ribosomal subunits.</text>
</comment>
<sequence>MARTGDSGRAGVRRPTAPSRGTGRTQASAGGGRAAAAAANEAARVELRRRLEPALAAEGFDLEDVAVSRAGSRSVVRVAVDREGGIDLDAVAAASRLVSAALDDEAEDGAGGPLAGPYVLEVTSPGVDRPLLAPRHWRRAVGRVVLVRRSDGGDVEGRVLSADDEGADLAVPTGPARRGRPARTRVERVVYGTVTRATVQVEFGSAADADQHDREAGGDTVVGPGDVTDTDLDDSEDFDDADDSDDTDDFDDVDDAHDSDDADGVDDPRGVAGAATAEGGVGGVVAAEAGHTASHPDELVQDHGAVGAVAGPSGRDGKEMNR</sequence>
<dbReference type="SUPFAM" id="SSF75420">
    <property type="entry name" value="YhbC-like, N-terminal domain"/>
    <property type="match status" value="1"/>
</dbReference>
<evidence type="ECO:0000259" key="5">
    <source>
        <dbReference type="Pfam" id="PF02576"/>
    </source>
</evidence>
<accession>A0A1S1RDE8</accession>
<dbReference type="Proteomes" id="UP000179627">
    <property type="component" value="Unassembled WGS sequence"/>
</dbReference>
<keyword evidence="1 3" id="KW-0963">Cytoplasm</keyword>
<dbReference type="PANTHER" id="PTHR33867:SF1">
    <property type="entry name" value="RIBOSOME MATURATION FACTOR RIMP"/>
    <property type="match status" value="1"/>
</dbReference>
<dbReference type="InterPro" id="IPR035956">
    <property type="entry name" value="RimP_N_sf"/>
</dbReference>